<reference evidence="2 3" key="1">
    <citation type="journal article" date="2013" name="J. Microbiol.">
        <title>Mucilaginibacter ginsenosidivorax sp. nov., with ginsenoside converting activity isolated from sediment.</title>
        <authorList>
            <person name="Kim J.K."/>
            <person name="Choi T.E."/>
            <person name="Liu Q.M."/>
            <person name="Park H.Y."/>
            <person name="Yi T.H."/>
            <person name="Yoon M.H."/>
            <person name="Kim S.C."/>
            <person name="Im W.T."/>
        </authorList>
    </citation>
    <scope>NUCLEOTIDE SEQUENCE [LARGE SCALE GENOMIC DNA]</scope>
    <source>
        <strain evidence="2 3">KHI28</strain>
    </source>
</reference>
<dbReference type="EMBL" id="CP042437">
    <property type="protein sequence ID" value="QEC79334.1"/>
    <property type="molecule type" value="Genomic_DNA"/>
</dbReference>
<gene>
    <name evidence="2" type="ORF">FSB76_26545</name>
</gene>
<evidence type="ECO:0000313" key="3">
    <source>
        <dbReference type="Proteomes" id="UP000321362"/>
    </source>
</evidence>
<protein>
    <recommendedName>
        <fullName evidence="4">DUF5689 domain-containing protein</fullName>
    </recommendedName>
</protein>
<dbReference type="RefSeq" id="WP_147058829.1">
    <property type="nucleotide sequence ID" value="NZ_CP042437.1"/>
</dbReference>
<dbReference type="Proteomes" id="UP000321362">
    <property type="component" value="Chromosome"/>
</dbReference>
<sequence length="382" mass="41915">MKKLIMIIGLAIASLLYSCGGKGNNPAPPIVGPVVDPNAPVNKGNETSYNGYVVKTIGISRARVSLDDNNKIIVADLYGGGNRVVLTSGTTNTVEMGVTSLYAATRASYPELRVGCVHVPIDNGSVIDTAGSGTVFKIKGFDKSKTGYNQLNVVFCDEVFANEVGNAGYYQNYTYVKMNKAAGKTNDDYGADFIKKLYSGKIGVKLVEMAKPLSEHPYLTRDDNIAYGISTYNIGQDRILGMDFTGNYFRAEFMPDDNGYANHIGTNVKLEWVNIDKGTIIKDADATYHISLPNIKSGDVDQFAYPSDTVNKAFLRISGLDPKVCGYNQYRLFLTADNYNNGTLRLYYNRGTIKAEPTIEFYKQQTAKANLYNGVLRPLWSN</sequence>
<feature type="chain" id="PRO_5022702512" description="DUF5689 domain-containing protein" evidence="1">
    <location>
        <begin position="19"/>
        <end position="382"/>
    </location>
</feature>
<dbReference type="KEGG" id="mgk:FSB76_26545"/>
<evidence type="ECO:0000313" key="2">
    <source>
        <dbReference type="EMBL" id="QEC79334.1"/>
    </source>
</evidence>
<name>A0A5B8W640_9SPHI</name>
<evidence type="ECO:0008006" key="4">
    <source>
        <dbReference type="Google" id="ProtNLM"/>
    </source>
</evidence>
<evidence type="ECO:0000256" key="1">
    <source>
        <dbReference type="SAM" id="SignalP"/>
    </source>
</evidence>
<organism evidence="2 3">
    <name type="scientific">Mucilaginibacter ginsenosidivorax</name>
    <dbReference type="NCBI Taxonomy" id="862126"/>
    <lineage>
        <taxon>Bacteria</taxon>
        <taxon>Pseudomonadati</taxon>
        <taxon>Bacteroidota</taxon>
        <taxon>Sphingobacteriia</taxon>
        <taxon>Sphingobacteriales</taxon>
        <taxon>Sphingobacteriaceae</taxon>
        <taxon>Mucilaginibacter</taxon>
    </lineage>
</organism>
<feature type="signal peptide" evidence="1">
    <location>
        <begin position="1"/>
        <end position="18"/>
    </location>
</feature>
<dbReference type="PROSITE" id="PS51257">
    <property type="entry name" value="PROKAR_LIPOPROTEIN"/>
    <property type="match status" value="1"/>
</dbReference>
<proteinExistence type="predicted"/>
<dbReference type="AlphaFoldDB" id="A0A5B8W640"/>
<keyword evidence="1" id="KW-0732">Signal</keyword>
<accession>A0A5B8W640</accession>
<dbReference type="OrthoDB" id="9827875at2"/>
<keyword evidence="3" id="KW-1185">Reference proteome</keyword>